<evidence type="ECO:0000256" key="8">
    <source>
        <dbReference type="ARBA" id="ARBA00023326"/>
    </source>
</evidence>
<dbReference type="EC" id="3.2.1.21" evidence="3 12"/>
<feature type="active site" description="Nucleophile" evidence="9 11">
    <location>
        <position position="363"/>
    </location>
</feature>
<keyword evidence="5" id="KW-0136">Cellulose degradation</keyword>
<dbReference type="GO" id="GO:0008422">
    <property type="term" value="F:beta-glucosidase activity"/>
    <property type="evidence" value="ECO:0007669"/>
    <property type="project" value="UniProtKB-EC"/>
</dbReference>
<keyword evidence="6" id="KW-0119">Carbohydrate metabolism</keyword>
<evidence type="ECO:0000256" key="6">
    <source>
        <dbReference type="ARBA" id="ARBA00023277"/>
    </source>
</evidence>
<keyword evidence="4 12" id="KW-0378">Hydrolase</keyword>
<feature type="binding site" evidence="10">
    <location>
        <begin position="416"/>
        <end position="417"/>
    </location>
    <ligand>
        <name>substrate</name>
    </ligand>
</feature>
<dbReference type="PROSITE" id="PS00572">
    <property type="entry name" value="GLYCOSYL_HYDROL_F1_1"/>
    <property type="match status" value="1"/>
</dbReference>
<dbReference type="PROSITE" id="PS00653">
    <property type="entry name" value="GLYCOSYL_HYDROL_F1_2"/>
    <property type="match status" value="1"/>
</dbReference>
<evidence type="ECO:0000256" key="12">
    <source>
        <dbReference type="RuleBase" id="RU361175"/>
    </source>
</evidence>
<dbReference type="Pfam" id="PF00232">
    <property type="entry name" value="Glyco_hydro_1"/>
    <property type="match status" value="1"/>
</dbReference>
<dbReference type="Gene3D" id="3.20.20.80">
    <property type="entry name" value="Glycosidases"/>
    <property type="match status" value="1"/>
</dbReference>
<keyword evidence="7 12" id="KW-0326">Glycosidase</keyword>
<evidence type="ECO:0000256" key="5">
    <source>
        <dbReference type="ARBA" id="ARBA00023001"/>
    </source>
</evidence>
<dbReference type="EMBL" id="CP051682">
    <property type="protein sequence ID" value="QJD97866.1"/>
    <property type="molecule type" value="Genomic_DNA"/>
</dbReference>
<evidence type="ECO:0000256" key="3">
    <source>
        <dbReference type="ARBA" id="ARBA00012744"/>
    </source>
</evidence>
<dbReference type="PANTHER" id="PTHR10353">
    <property type="entry name" value="GLYCOSYL HYDROLASE"/>
    <property type="match status" value="1"/>
</dbReference>
<comment type="catalytic activity">
    <reaction evidence="1 12">
        <text>Hydrolysis of terminal, non-reducing beta-D-glucosyl residues with release of beta-D-glucose.</text>
        <dbReference type="EC" id="3.2.1.21"/>
    </reaction>
</comment>
<dbReference type="GO" id="GO:0005829">
    <property type="term" value="C:cytosol"/>
    <property type="evidence" value="ECO:0007669"/>
    <property type="project" value="TreeGrafter"/>
</dbReference>
<protein>
    <recommendedName>
        <fullName evidence="3 12">Beta-glucosidase</fullName>
        <ecNumber evidence="3 12">3.2.1.21</ecNumber>
    </recommendedName>
</protein>
<keyword evidence="14" id="KW-1185">Reference proteome</keyword>
<sequence length="452" mass="51172">MDNTTNNSALQKQHFGPDFTWGVSAAAFQTEGAWADDGKGPSIWDTFTQKKGKIHKQEDARIACDFYNRYREDIDLIKQLGIPNFRFSIAWTRIIPHGTGAVNQAGIAFYNQVIDYCLQQGVQPWITLYHWDLPQALEEQGGWTSRDSVQWFTNFVKVCAQSFGDKVKHWMVMNEPAVFTGAGYFLGIHAPGRTGLKSFLPAVHHVTLSIAAGGRALRELLPDVQIGSTFSCSHVEPLSTKPNDVAAAKRADVLINRLFIEPIMGLGYPATDLPVLKKLEKYMQPGDEELLAFNFDFIGLQNYTREVVKYSFITPYISATLVEAKKRDVPLTEMGWEVYPPAMYEVIKKFSAYSQIKNILITENGAAFKDTVENGEVQDILRTTYLQDNLSQVLKAKKEGCPVNGYFVWTLTDNFEWAEGYRPRFGLIHIDFTTQQRIVKASGNWYQKFLSQ</sequence>
<dbReference type="GO" id="GO:0030245">
    <property type="term" value="P:cellulose catabolic process"/>
    <property type="evidence" value="ECO:0007669"/>
    <property type="project" value="UniProtKB-KW"/>
</dbReference>
<dbReference type="InterPro" id="IPR001360">
    <property type="entry name" value="Glyco_hydro_1"/>
</dbReference>
<dbReference type="NCBIfam" id="TIGR03356">
    <property type="entry name" value="BGL"/>
    <property type="match status" value="1"/>
</dbReference>
<evidence type="ECO:0000256" key="1">
    <source>
        <dbReference type="ARBA" id="ARBA00000448"/>
    </source>
</evidence>
<evidence type="ECO:0000313" key="14">
    <source>
        <dbReference type="Proteomes" id="UP000503278"/>
    </source>
</evidence>
<name>A0A7L5EBS7_9SPHI</name>
<dbReference type="AlphaFoldDB" id="A0A7L5EBS7"/>
<evidence type="ECO:0000256" key="7">
    <source>
        <dbReference type="ARBA" id="ARBA00023295"/>
    </source>
</evidence>
<organism evidence="13 14">
    <name type="scientific">Mucilaginibacter robiniae</name>
    <dbReference type="NCBI Taxonomy" id="2728022"/>
    <lineage>
        <taxon>Bacteria</taxon>
        <taxon>Pseudomonadati</taxon>
        <taxon>Bacteroidota</taxon>
        <taxon>Sphingobacteriia</taxon>
        <taxon>Sphingobacteriales</taxon>
        <taxon>Sphingobacteriaceae</taxon>
        <taxon>Mucilaginibacter</taxon>
    </lineage>
</organism>
<dbReference type="Proteomes" id="UP000503278">
    <property type="component" value="Chromosome"/>
</dbReference>
<evidence type="ECO:0000256" key="9">
    <source>
        <dbReference type="PIRSR" id="PIRSR617736-1"/>
    </source>
</evidence>
<keyword evidence="8" id="KW-0624">Polysaccharide degradation</keyword>
<feature type="active site" description="Proton donor" evidence="9">
    <location>
        <position position="175"/>
    </location>
</feature>
<evidence type="ECO:0000313" key="13">
    <source>
        <dbReference type="EMBL" id="QJD97866.1"/>
    </source>
</evidence>
<dbReference type="SUPFAM" id="SSF51445">
    <property type="entry name" value="(Trans)glycosidases"/>
    <property type="match status" value="1"/>
</dbReference>
<feature type="binding site" evidence="10">
    <location>
        <position position="130"/>
    </location>
    <ligand>
        <name>substrate</name>
    </ligand>
</feature>
<dbReference type="InterPro" id="IPR017853">
    <property type="entry name" value="GH"/>
</dbReference>
<dbReference type="PANTHER" id="PTHR10353:SF36">
    <property type="entry name" value="LP05116P"/>
    <property type="match status" value="1"/>
</dbReference>
<feature type="binding site" evidence="10">
    <location>
        <position position="409"/>
    </location>
    <ligand>
        <name>substrate</name>
    </ligand>
</feature>
<feature type="binding site" evidence="10">
    <location>
        <position position="174"/>
    </location>
    <ligand>
        <name>substrate</name>
    </ligand>
</feature>
<dbReference type="FunFam" id="3.20.20.80:FF:000004">
    <property type="entry name" value="Beta-glucosidase 6-phospho-beta-glucosidase"/>
    <property type="match status" value="1"/>
</dbReference>
<dbReference type="InterPro" id="IPR018120">
    <property type="entry name" value="Glyco_hydro_1_AS"/>
</dbReference>
<dbReference type="InterPro" id="IPR033132">
    <property type="entry name" value="GH_1_N_CS"/>
</dbReference>
<dbReference type="InterPro" id="IPR017736">
    <property type="entry name" value="Glyco_hydro_1_beta-glucosidase"/>
</dbReference>
<evidence type="ECO:0000256" key="11">
    <source>
        <dbReference type="PROSITE-ProRule" id="PRU10055"/>
    </source>
</evidence>
<feature type="binding site" evidence="10">
    <location>
        <position position="303"/>
    </location>
    <ligand>
        <name>substrate</name>
    </ligand>
</feature>
<accession>A0A7L5EBS7</accession>
<reference evidence="13 14" key="1">
    <citation type="submission" date="2020-04" db="EMBL/GenBank/DDBJ databases">
        <title>Genome sequencing of novel species.</title>
        <authorList>
            <person name="Heo J."/>
            <person name="Kim S.-J."/>
            <person name="Kim J.-S."/>
            <person name="Hong S.-B."/>
            <person name="Kwon S.-W."/>
        </authorList>
    </citation>
    <scope>NUCLEOTIDE SEQUENCE [LARGE SCALE GENOMIC DNA]</scope>
    <source>
        <strain evidence="13 14">F39-2</strain>
    </source>
</reference>
<dbReference type="RefSeq" id="WP_169610421.1">
    <property type="nucleotide sequence ID" value="NZ_CP051682.1"/>
</dbReference>
<evidence type="ECO:0000256" key="10">
    <source>
        <dbReference type="PIRSR" id="PIRSR617736-2"/>
    </source>
</evidence>
<gene>
    <name evidence="13" type="ORF">HH214_19285</name>
</gene>
<evidence type="ECO:0000256" key="4">
    <source>
        <dbReference type="ARBA" id="ARBA00022801"/>
    </source>
</evidence>
<proteinExistence type="inferred from homology"/>
<dbReference type="KEGG" id="mrob:HH214_19285"/>
<feature type="binding site" evidence="10">
    <location>
        <position position="29"/>
    </location>
    <ligand>
        <name>substrate</name>
    </ligand>
</feature>
<dbReference type="PRINTS" id="PR00131">
    <property type="entry name" value="GLHYDRLASE1"/>
</dbReference>
<comment type="similarity">
    <text evidence="2 12">Belongs to the glycosyl hydrolase 1 family.</text>
</comment>
<evidence type="ECO:0000256" key="2">
    <source>
        <dbReference type="ARBA" id="ARBA00010838"/>
    </source>
</evidence>